<evidence type="ECO:0000313" key="2">
    <source>
        <dbReference type="EMBL" id="GAD54954.1"/>
    </source>
</evidence>
<dbReference type="PANTHER" id="PTHR34512">
    <property type="entry name" value="CELL SURFACE PROTEIN"/>
    <property type="match status" value="1"/>
</dbReference>
<dbReference type="InterPro" id="IPR018391">
    <property type="entry name" value="PQQ_b-propeller_rpt"/>
</dbReference>
<reference evidence="2" key="1">
    <citation type="journal article" date="2013" name="Genome Announc.">
        <title>Draft Genome Sequence of Loktanella cinnabarina LL-001T, Isolated from Deep-Sea Floor Sediment.</title>
        <authorList>
            <person name="Nishi S."/>
            <person name="Tsubouchi T."/>
            <person name="Takaki Y."/>
            <person name="Koyanagi R."/>
            <person name="Satoh N."/>
            <person name="Maruyama T."/>
            <person name="Hatada Y."/>
        </authorList>
    </citation>
    <scope>NUCLEOTIDE SEQUENCE [LARGE SCALE GENOMIC DNA]</scope>
    <source>
        <strain evidence="2">LL-001</strain>
    </source>
</reference>
<keyword evidence="2" id="KW-0449">Lipoprotein</keyword>
<evidence type="ECO:0000313" key="3">
    <source>
        <dbReference type="Proteomes" id="UP000016566"/>
    </source>
</evidence>
<accession>U3ABB3</accession>
<dbReference type="Proteomes" id="UP000016566">
    <property type="component" value="Unassembled WGS sequence"/>
</dbReference>
<dbReference type="SMART" id="SM00564">
    <property type="entry name" value="PQQ"/>
    <property type="match status" value="6"/>
</dbReference>
<sequence>MTDKRPGQAAQRQDMGRGAVMRRSGVIGAGALALLAACGQPDERLPGTRIGVDLPGGAAAAGGTAVPLALIAPVQNADWPQRGGGADRDIAHPALRADLAPLFRVAIGAAETRRARITAEPVVAAGRVFAMDAQTGVSAFTTGGAALWRQSLIPASDAATDASGGGLATDGARVYATTGYGELVALDAASGARLWTQDLGAPGAGAPAVVGDMVYVVARDGQGLAIDAASGRVRWRVSGVEDVSRFDGGAGPAVSGDLAVFPFASGEVIGVFPEGGRSRWSSVVAGRRPGRASALTVSGISGDPVIEDGRVYVGNASGRISALDGFTGETIWSAADGALGPVVPAGDALFLINDIGQLQRLDAATGTTVWRTDLPQGEAAGFLRRDRPTAHYGPILAGGRLLIASSDGVIRQADPVSGRLLGALPLEGGAASAPIAAGGVLYVVTTDGALAAFR</sequence>
<name>U3ABB3_9RHOB</name>
<dbReference type="SUPFAM" id="SSF50998">
    <property type="entry name" value="Quinoprotein alcohol dehydrogenase-like"/>
    <property type="match status" value="1"/>
</dbReference>
<dbReference type="InterPro" id="IPR011047">
    <property type="entry name" value="Quinoprotein_ADH-like_sf"/>
</dbReference>
<gene>
    <name evidence="2" type="ORF">MBELCI_1006</name>
</gene>
<evidence type="ECO:0000259" key="1">
    <source>
        <dbReference type="Pfam" id="PF13360"/>
    </source>
</evidence>
<dbReference type="eggNOG" id="COG1520">
    <property type="taxonomic scope" value="Bacteria"/>
</dbReference>
<dbReference type="AlphaFoldDB" id="U3ABB3"/>
<feature type="domain" description="Pyrrolo-quinoline quinone repeat" evidence="1">
    <location>
        <begin position="137"/>
        <end position="372"/>
    </location>
</feature>
<dbReference type="PANTHER" id="PTHR34512:SF30">
    <property type="entry name" value="OUTER MEMBRANE PROTEIN ASSEMBLY FACTOR BAMB"/>
    <property type="match status" value="1"/>
</dbReference>
<dbReference type="EMBL" id="BATB01000008">
    <property type="protein sequence ID" value="GAD54954.1"/>
    <property type="molecule type" value="Genomic_DNA"/>
</dbReference>
<dbReference type="STRING" id="1337093.MBELCI_1006"/>
<dbReference type="Gene3D" id="2.130.10.10">
    <property type="entry name" value="YVTN repeat-like/Quinoprotein amine dehydrogenase"/>
    <property type="match status" value="1"/>
</dbReference>
<keyword evidence="3" id="KW-1185">Reference proteome</keyword>
<organism evidence="2 3">
    <name type="scientific">Limimaricola cinnabarinus LL-001</name>
    <dbReference type="NCBI Taxonomy" id="1337093"/>
    <lineage>
        <taxon>Bacteria</taxon>
        <taxon>Pseudomonadati</taxon>
        <taxon>Pseudomonadota</taxon>
        <taxon>Alphaproteobacteria</taxon>
        <taxon>Rhodobacterales</taxon>
        <taxon>Paracoccaceae</taxon>
        <taxon>Limimaricola</taxon>
    </lineage>
</organism>
<dbReference type="Pfam" id="PF13360">
    <property type="entry name" value="PQQ_2"/>
    <property type="match status" value="1"/>
</dbReference>
<dbReference type="InterPro" id="IPR015943">
    <property type="entry name" value="WD40/YVTN_repeat-like_dom_sf"/>
</dbReference>
<protein>
    <submittedName>
        <fullName evidence="2">Outer membrane protein YfgL, lipoprotein component of the protein assembly complex</fullName>
    </submittedName>
</protein>
<dbReference type="InterPro" id="IPR002372">
    <property type="entry name" value="PQQ_rpt_dom"/>
</dbReference>
<proteinExistence type="predicted"/>
<comment type="caution">
    <text evidence="2">The sequence shown here is derived from an EMBL/GenBank/DDBJ whole genome shotgun (WGS) entry which is preliminary data.</text>
</comment>